<evidence type="ECO:0000313" key="1">
    <source>
        <dbReference type="EMBL" id="WOG88503.1"/>
    </source>
</evidence>
<reference evidence="1" key="1">
    <citation type="journal article" date="2016" name="Nat. Genet.">
        <title>A high-quality carrot genome assembly provides new insights into carotenoid accumulation and asterid genome evolution.</title>
        <authorList>
            <person name="Iorizzo M."/>
            <person name="Ellison S."/>
            <person name="Senalik D."/>
            <person name="Zeng P."/>
            <person name="Satapoomin P."/>
            <person name="Huang J."/>
            <person name="Bowman M."/>
            <person name="Iovene M."/>
            <person name="Sanseverino W."/>
            <person name="Cavagnaro P."/>
            <person name="Yildiz M."/>
            <person name="Macko-Podgorni A."/>
            <person name="Moranska E."/>
            <person name="Grzebelus E."/>
            <person name="Grzebelus D."/>
            <person name="Ashrafi H."/>
            <person name="Zheng Z."/>
            <person name="Cheng S."/>
            <person name="Spooner D."/>
            <person name="Van Deynze A."/>
            <person name="Simon P."/>
        </authorList>
    </citation>
    <scope>NUCLEOTIDE SEQUENCE</scope>
    <source>
        <tissue evidence="1">Leaf</tissue>
    </source>
</reference>
<protein>
    <submittedName>
        <fullName evidence="1">Uncharacterized protein</fullName>
    </submittedName>
</protein>
<keyword evidence="2" id="KW-1185">Reference proteome</keyword>
<gene>
    <name evidence="1" type="ORF">DCAR_0207738</name>
</gene>
<name>A0AAF0WHK8_DAUCS</name>
<dbReference type="AlphaFoldDB" id="A0AAF0WHK8"/>
<organism evidence="1 2">
    <name type="scientific">Daucus carota subsp. sativus</name>
    <name type="common">Carrot</name>
    <dbReference type="NCBI Taxonomy" id="79200"/>
    <lineage>
        <taxon>Eukaryota</taxon>
        <taxon>Viridiplantae</taxon>
        <taxon>Streptophyta</taxon>
        <taxon>Embryophyta</taxon>
        <taxon>Tracheophyta</taxon>
        <taxon>Spermatophyta</taxon>
        <taxon>Magnoliopsida</taxon>
        <taxon>eudicotyledons</taxon>
        <taxon>Gunneridae</taxon>
        <taxon>Pentapetalae</taxon>
        <taxon>asterids</taxon>
        <taxon>campanulids</taxon>
        <taxon>Apiales</taxon>
        <taxon>Apiaceae</taxon>
        <taxon>Apioideae</taxon>
        <taxon>Scandiceae</taxon>
        <taxon>Daucinae</taxon>
        <taxon>Daucus</taxon>
        <taxon>Daucus sect. Daucus</taxon>
    </lineage>
</organism>
<proteinExistence type="predicted"/>
<dbReference type="EMBL" id="CP093344">
    <property type="protein sequence ID" value="WOG88503.1"/>
    <property type="molecule type" value="Genomic_DNA"/>
</dbReference>
<accession>A0AAF0WHK8</accession>
<evidence type="ECO:0000313" key="2">
    <source>
        <dbReference type="Proteomes" id="UP000077755"/>
    </source>
</evidence>
<dbReference type="KEGG" id="dcr:108206512"/>
<sequence length="194" mass="22968">MALIANFPQELIDQPPPPLGPPIEYPFDDVNQNTHVQNLELLQAFVNNFLNADHAVQPLDFTKYPVNALRHHYSVTYNDFRDRRLFFFHHWVAHPEKDCTDMINRSVFPGMIYSRWKKISRRTIYYPGGYGRFVAGYKEIYHLLDLQEGHAEAGARIKLDVYYLRDDQYDNAVDLNPDPEVKKSEWSLVRMYRF</sequence>
<reference evidence="1" key="2">
    <citation type="submission" date="2022-03" db="EMBL/GenBank/DDBJ databases">
        <title>Draft title - Genomic analysis of global carrot germplasm unveils the trajectory of domestication and the origin of high carotenoid orange carrot.</title>
        <authorList>
            <person name="Iorizzo M."/>
            <person name="Ellison S."/>
            <person name="Senalik D."/>
            <person name="Macko-Podgorni A."/>
            <person name="Grzebelus D."/>
            <person name="Bostan H."/>
            <person name="Rolling W."/>
            <person name="Curaba J."/>
            <person name="Simon P."/>
        </authorList>
    </citation>
    <scope>NUCLEOTIDE SEQUENCE</scope>
    <source>
        <tissue evidence="1">Leaf</tissue>
    </source>
</reference>
<dbReference type="Proteomes" id="UP000077755">
    <property type="component" value="Chromosome 2"/>
</dbReference>